<dbReference type="GO" id="GO:0047244">
    <property type="term" value="F:N-acetylglucosaminyldiphosphoundecaprenol N-acetyl-beta-D-mannosaminyltransferase activity"/>
    <property type="evidence" value="ECO:0007669"/>
    <property type="project" value="UniProtKB-EC"/>
</dbReference>
<evidence type="ECO:0000313" key="3">
    <source>
        <dbReference type="EMBL" id="SJN09819.1"/>
    </source>
</evidence>
<gene>
    <name evidence="3" type="ORF">CZ787_02335</name>
</gene>
<dbReference type="InterPro" id="IPR004629">
    <property type="entry name" value="WecG_TagA_CpsF"/>
</dbReference>
<evidence type="ECO:0000313" key="4">
    <source>
        <dbReference type="Proteomes" id="UP000196331"/>
    </source>
</evidence>
<name>A0A1R4HQK4_9GAMM</name>
<dbReference type="PANTHER" id="PTHR34136:SF1">
    <property type="entry name" value="UDP-N-ACETYL-D-MANNOSAMINURONIC ACID TRANSFERASE"/>
    <property type="match status" value="1"/>
</dbReference>
<evidence type="ECO:0000256" key="1">
    <source>
        <dbReference type="ARBA" id="ARBA00022676"/>
    </source>
</evidence>
<dbReference type="Pfam" id="PF03808">
    <property type="entry name" value="Glyco_tran_WecG"/>
    <property type="match status" value="1"/>
</dbReference>
<dbReference type="PANTHER" id="PTHR34136">
    <property type="match status" value="1"/>
</dbReference>
<dbReference type="Proteomes" id="UP000196331">
    <property type="component" value="Unassembled WGS sequence"/>
</dbReference>
<proteinExistence type="predicted"/>
<protein>
    <submittedName>
        <fullName evidence="3">N-acetylmannosaminyltransferase</fullName>
        <ecNumber evidence="3">2.4.1.187</ecNumber>
    </submittedName>
</protein>
<dbReference type="OrthoDB" id="9808602at2"/>
<dbReference type="NCBIfam" id="TIGR00696">
    <property type="entry name" value="wecG_tagA_cpsF"/>
    <property type="match status" value="1"/>
</dbReference>
<reference evidence="3 4" key="1">
    <citation type="submission" date="2017-02" db="EMBL/GenBank/DDBJ databases">
        <authorList>
            <person name="Dridi B."/>
        </authorList>
    </citation>
    <scope>NUCLEOTIDE SEQUENCE [LARGE SCALE GENOMIC DNA]</scope>
    <source>
        <strain evidence="3 4">JB380</strain>
    </source>
</reference>
<accession>A0A1R4HQK4</accession>
<dbReference type="AlphaFoldDB" id="A0A1R4HQK4"/>
<dbReference type="EMBL" id="FUKM01000007">
    <property type="protein sequence ID" value="SJN09819.1"/>
    <property type="molecule type" value="Genomic_DNA"/>
</dbReference>
<evidence type="ECO:0000256" key="2">
    <source>
        <dbReference type="ARBA" id="ARBA00022679"/>
    </source>
</evidence>
<dbReference type="CDD" id="cd06533">
    <property type="entry name" value="Glyco_transf_WecG_TagA"/>
    <property type="match status" value="1"/>
</dbReference>
<dbReference type="RefSeq" id="WP_087105755.1">
    <property type="nucleotide sequence ID" value="NZ_FUKM01000007.1"/>
</dbReference>
<comment type="caution">
    <text evidence="3">The sequence shown here is derived from an EMBL/GenBank/DDBJ whole genome shotgun (WGS) entry which is preliminary data.</text>
</comment>
<sequence length="224" mass="25597">MIKIEKKFLFKLGENYSFINPYSLGVVCQSLTASECQKIKFLADGIAIVIYARLFKKKSIKRTSFDDTSLAPIVFQYACHNNLSIALVGGTPENIRQAKSLLENKYPGLRILFSESGYFANQDAYQSCLDKVVSADILIVGMGAGKQEQVLLDARAKGWQGTGFTCGGYLDQIVQARGDEYYPRLLNKLHLRWLYRLLKEPRRLSKRYFKDYPYFLIKFGNKIE</sequence>
<keyword evidence="2 3" id="KW-0808">Transferase</keyword>
<keyword evidence="1 3" id="KW-0328">Glycosyltransferase</keyword>
<dbReference type="EC" id="2.4.1.187" evidence="3"/>
<organism evidence="3 4">
    <name type="scientific">Halomonas citrativorans</name>
    <dbReference type="NCBI Taxonomy" id="2742612"/>
    <lineage>
        <taxon>Bacteria</taxon>
        <taxon>Pseudomonadati</taxon>
        <taxon>Pseudomonadota</taxon>
        <taxon>Gammaproteobacteria</taxon>
        <taxon>Oceanospirillales</taxon>
        <taxon>Halomonadaceae</taxon>
        <taxon>Halomonas</taxon>
    </lineage>
</organism>